<evidence type="ECO:0000256" key="9">
    <source>
        <dbReference type="ARBA" id="ARBA00023329"/>
    </source>
</evidence>
<dbReference type="GO" id="GO:0005829">
    <property type="term" value="C:cytosol"/>
    <property type="evidence" value="ECO:0007669"/>
    <property type="project" value="UniProtKB-SubCell"/>
</dbReference>
<dbReference type="eggNOG" id="ENOG502QPZD">
    <property type="taxonomic scope" value="Eukaryota"/>
</dbReference>
<protein>
    <recommendedName>
        <fullName evidence="4">TBC1 domain family member 7</fullName>
    </recommendedName>
</protein>
<gene>
    <name evidence="12" type="primary">107364107</name>
</gene>
<proteinExistence type="predicted"/>
<keyword evidence="13" id="KW-1185">Reference proteome</keyword>
<dbReference type="EMBL" id="CAEY01000073">
    <property type="status" value="NOT_ANNOTATED_CDS"/>
    <property type="molecule type" value="Genomic_DNA"/>
</dbReference>
<keyword evidence="8" id="KW-0458">Lysosome</keyword>
<dbReference type="Gene3D" id="1.10.472.80">
    <property type="entry name" value="Ypt/Rab-GAP domain of gyp1p, domain 3"/>
    <property type="match status" value="1"/>
</dbReference>
<dbReference type="PROSITE" id="PS50086">
    <property type="entry name" value="TBC_RABGAP"/>
    <property type="match status" value="1"/>
</dbReference>
<dbReference type="Proteomes" id="UP000015104">
    <property type="component" value="Unassembled WGS sequence"/>
</dbReference>
<keyword evidence="5" id="KW-0343">GTPase activation</keyword>
<dbReference type="STRING" id="32264.T1KH71"/>
<evidence type="ECO:0000313" key="13">
    <source>
        <dbReference type="Proteomes" id="UP000015104"/>
    </source>
</evidence>
<keyword evidence="9" id="KW-0968">Cytoplasmic vesicle</keyword>
<dbReference type="GO" id="GO:0031410">
    <property type="term" value="C:cytoplasmic vesicle"/>
    <property type="evidence" value="ECO:0007669"/>
    <property type="project" value="UniProtKB-SubCell"/>
</dbReference>
<evidence type="ECO:0000313" key="12">
    <source>
        <dbReference type="EnsemblMetazoa" id="tetur11g03320.1"/>
    </source>
</evidence>
<dbReference type="OrthoDB" id="18718at2759"/>
<accession>T1KH71</accession>
<dbReference type="AlphaFoldDB" id="T1KH71"/>
<dbReference type="PANTHER" id="PTHR13530:SF3">
    <property type="entry name" value="TBC1 DOMAIN FAMILY MEMBER 7"/>
    <property type="match status" value="1"/>
</dbReference>
<keyword evidence="7" id="KW-0472">Membrane</keyword>
<dbReference type="GO" id="GO:0005096">
    <property type="term" value="F:GTPase activator activity"/>
    <property type="evidence" value="ECO:0007669"/>
    <property type="project" value="UniProtKB-KW"/>
</dbReference>
<feature type="domain" description="Rab-GAP TBC" evidence="11">
    <location>
        <begin position="50"/>
        <end position="227"/>
    </location>
</feature>
<dbReference type="GO" id="GO:0032007">
    <property type="term" value="P:negative regulation of TOR signaling"/>
    <property type="evidence" value="ECO:0007669"/>
    <property type="project" value="TreeGrafter"/>
</dbReference>
<keyword evidence="6" id="KW-0963">Cytoplasm</keyword>
<evidence type="ECO:0000256" key="6">
    <source>
        <dbReference type="ARBA" id="ARBA00022490"/>
    </source>
</evidence>
<dbReference type="Gene3D" id="1.10.8.680">
    <property type="entry name" value="Ypt/Rab-GAP domain of gyp1p, domain 2"/>
    <property type="match status" value="1"/>
</dbReference>
<dbReference type="KEGG" id="tut:107364107"/>
<dbReference type="PANTHER" id="PTHR13530">
    <property type="entry name" value="TBC1 DOMAIN FAMILY MEMBER 7"/>
    <property type="match status" value="1"/>
</dbReference>
<evidence type="ECO:0000256" key="5">
    <source>
        <dbReference type="ARBA" id="ARBA00022468"/>
    </source>
</evidence>
<dbReference type="InterPro" id="IPR043039">
    <property type="entry name" value="TBC1D7_dom2"/>
</dbReference>
<dbReference type="Gene3D" id="1.10.10.750">
    <property type="entry name" value="Ypt/Rab-GAP domain of gyp1p, domain 1"/>
    <property type="match status" value="1"/>
</dbReference>
<comment type="function">
    <text evidence="10">Non-catalytic component of the TSC-TBC complex, a multiprotein complex that acts as a negative regulator of the canonical mTORC1 complex, an evolutionarily conserved central nutrient sensor that stimulates anabolic reactions and macromolecule biosynthesis to promote cellular biomass generation and growth. The TSC-TBC complex acts as a GTPase-activating protein (GAP) for the small GTPase RHEB, a direct activator of the protein kinase activity of mTORC1. In absence of nutrients, the TSC-TBC complex inhibits mTORC1, thereby preventing phosphorylation of ribosomal protein S6 kinase (RPS6KB1 and RPS6KB2) and EIF4EBP1 (4E-BP1) by the mTORC1 signaling. The TSC-TBC complex is inactivated in response to nutrients, relieving inhibition of mTORC1.</text>
</comment>
<evidence type="ECO:0000256" key="2">
    <source>
        <dbReference type="ARBA" id="ARBA00004541"/>
    </source>
</evidence>
<dbReference type="OMA" id="VMHTMWL"/>
<dbReference type="GO" id="GO:0005765">
    <property type="term" value="C:lysosomal membrane"/>
    <property type="evidence" value="ECO:0007669"/>
    <property type="project" value="UniProtKB-SubCell"/>
</dbReference>
<sequence length="279" mass="32306">MQMAGEEERNFRLPYYDKILKGVDLKAIDKLLEERPVNLTKLQQYVLKFGLTSTRRVIAWKTLLGITARTEPGDEYIENIHKETCNFLESALKSLSMINGCTKNSTKLLLMYILEIKDLSFDIDKQLASQDNVTCNAIAMSFENFGFPFVDTYWLMRTFLLKLEEQRQNILKMAQKFTIEDKDLEKHLEETGAIDVLPISVWFCRCFSGIIHDSCLVRLWDRLVSGSFKILPIIAKYTLLELKDDLLTISSSTEIRRKLLEPTPLSFSENITRNVLETK</sequence>
<organism evidence="12 13">
    <name type="scientific">Tetranychus urticae</name>
    <name type="common">Two-spotted spider mite</name>
    <dbReference type="NCBI Taxonomy" id="32264"/>
    <lineage>
        <taxon>Eukaryota</taxon>
        <taxon>Metazoa</taxon>
        <taxon>Ecdysozoa</taxon>
        <taxon>Arthropoda</taxon>
        <taxon>Chelicerata</taxon>
        <taxon>Arachnida</taxon>
        <taxon>Acari</taxon>
        <taxon>Acariformes</taxon>
        <taxon>Trombidiformes</taxon>
        <taxon>Prostigmata</taxon>
        <taxon>Eleutherengona</taxon>
        <taxon>Raphignathae</taxon>
        <taxon>Tetranychoidea</taxon>
        <taxon>Tetranychidae</taxon>
        <taxon>Tetranychus</taxon>
    </lineage>
</organism>
<dbReference type="SUPFAM" id="SSF47923">
    <property type="entry name" value="Ypt/Rab-GAP domain of gyp1p"/>
    <property type="match status" value="1"/>
</dbReference>
<reference evidence="12" key="2">
    <citation type="submission" date="2015-06" db="UniProtKB">
        <authorList>
            <consortium name="EnsemblMetazoa"/>
        </authorList>
    </citation>
    <scope>IDENTIFICATION</scope>
</reference>
<evidence type="ECO:0000256" key="10">
    <source>
        <dbReference type="ARBA" id="ARBA00046045"/>
    </source>
</evidence>
<dbReference type="InterPro" id="IPR000195">
    <property type="entry name" value="Rab-GAP-TBC_dom"/>
</dbReference>
<name>T1KH71_TETUR</name>
<evidence type="ECO:0000256" key="4">
    <source>
        <dbReference type="ARBA" id="ARBA00015455"/>
    </source>
</evidence>
<evidence type="ECO:0000256" key="7">
    <source>
        <dbReference type="ARBA" id="ARBA00023136"/>
    </source>
</evidence>
<evidence type="ECO:0000256" key="1">
    <source>
        <dbReference type="ARBA" id="ARBA00004514"/>
    </source>
</evidence>
<evidence type="ECO:0000256" key="3">
    <source>
        <dbReference type="ARBA" id="ARBA00004656"/>
    </source>
</evidence>
<dbReference type="HOGENOM" id="CLU_082520_0_0_1"/>
<reference evidence="13" key="1">
    <citation type="submission" date="2011-08" db="EMBL/GenBank/DDBJ databases">
        <authorList>
            <person name="Rombauts S."/>
        </authorList>
    </citation>
    <scope>NUCLEOTIDE SEQUENCE</scope>
    <source>
        <strain evidence="13">London</strain>
    </source>
</reference>
<evidence type="ECO:0000259" key="11">
    <source>
        <dbReference type="PROSITE" id="PS50086"/>
    </source>
</evidence>
<evidence type="ECO:0000256" key="8">
    <source>
        <dbReference type="ARBA" id="ARBA00023228"/>
    </source>
</evidence>
<dbReference type="InterPro" id="IPR039842">
    <property type="entry name" value="TBC1D7"/>
</dbReference>
<dbReference type="EnsemblMetazoa" id="tetur11g03320.1">
    <property type="protein sequence ID" value="tetur11g03320.1"/>
    <property type="gene ID" value="tetur11g03320"/>
</dbReference>
<comment type="subcellular location">
    <subcellularLocation>
        <location evidence="1">Cytoplasm</location>
        <location evidence="1">Cytosol</location>
    </subcellularLocation>
    <subcellularLocation>
        <location evidence="2">Cytoplasmic vesicle</location>
    </subcellularLocation>
    <subcellularLocation>
        <location evidence="3">Lysosome membrane</location>
    </subcellularLocation>
</comment>
<dbReference type="InterPro" id="IPR035969">
    <property type="entry name" value="Rab-GAP_TBC_sf"/>
</dbReference>